<sequence length="361" mass="41286">MKIAHHTFYFTKRLISITATALKPIRVANLLSINSEKVICRPSISNMIREDNWLMVDDIPTRLLSWGGRPGDKSLEASGSDSVILLLTGNPGMVGFYETFLAEVYNQLAIPVWVISHAGHEIPSKKEQEQTGVTIVNGIDKVYNVAEQVTHKADFIKQYIPEDKKIFILAHSFGAKVTVELLKIPELRKRITKCFLLFPTLEHMKETPSGKFLHPMFTVYLFSTIVFLSWIFTLFPVPFSNWLLKIVFMMKGHSSVDKTFLNATFRLIQPLCLRNVFGLAHDEMLIIVHLDKDVIAECKDKFKVYFGAEDGWAPLTYQDRLREAVPGIDSSTLDRRFRHDFVLDTSEELAQIIVDQIKKLR</sequence>
<dbReference type="Pfam" id="PF10230">
    <property type="entry name" value="LIDHydrolase"/>
    <property type="match status" value="1"/>
</dbReference>
<keyword evidence="9" id="KW-0812">Transmembrane</keyword>
<keyword evidence="5" id="KW-0378">Hydrolase</keyword>
<feature type="transmembrane region" description="Helical" evidence="9">
    <location>
        <begin position="219"/>
        <end position="244"/>
    </location>
</feature>
<dbReference type="PANTHER" id="PTHR13390:SF0">
    <property type="entry name" value="LIPID DROPLET-ASSOCIATED HYDROLASE"/>
    <property type="match status" value="1"/>
</dbReference>
<dbReference type="STRING" id="195883.A0A482XLM4"/>
<evidence type="ECO:0000256" key="4">
    <source>
        <dbReference type="ARBA" id="ARBA00022677"/>
    </source>
</evidence>
<evidence type="ECO:0000313" key="11">
    <source>
        <dbReference type="Proteomes" id="UP000291343"/>
    </source>
</evidence>
<evidence type="ECO:0000256" key="6">
    <source>
        <dbReference type="ARBA" id="ARBA00031924"/>
    </source>
</evidence>
<dbReference type="EMBL" id="QKKF02005739">
    <property type="protein sequence ID" value="RZF46732.1"/>
    <property type="molecule type" value="Genomic_DNA"/>
</dbReference>
<dbReference type="Proteomes" id="UP000291343">
    <property type="component" value="Unassembled WGS sequence"/>
</dbReference>
<evidence type="ECO:0000256" key="2">
    <source>
        <dbReference type="ARBA" id="ARBA00008300"/>
    </source>
</evidence>
<evidence type="ECO:0000256" key="7">
    <source>
        <dbReference type="ARBA" id="ARBA00039150"/>
    </source>
</evidence>
<dbReference type="EC" id="3.1.1.13" evidence="7"/>
<evidence type="ECO:0000256" key="9">
    <source>
        <dbReference type="SAM" id="Phobius"/>
    </source>
</evidence>
<evidence type="ECO:0000256" key="8">
    <source>
        <dbReference type="ARBA" id="ARBA00049527"/>
    </source>
</evidence>
<protein>
    <recommendedName>
        <fullName evidence="3">Lipid droplet-associated hydrolase</fullName>
        <ecNumber evidence="7">3.1.1.13</ecNumber>
    </recommendedName>
    <alternativeName>
        <fullName evidence="6">Lipid droplet-associated serine hydrolase</fullName>
    </alternativeName>
</protein>
<keyword evidence="4" id="KW-0551">Lipid droplet</keyword>
<comment type="catalytic activity">
    <reaction evidence="8">
        <text>a cholesterol ester + H2O = cholesterol + a fatty acid + H(+)</text>
        <dbReference type="Rhea" id="RHEA:36403"/>
        <dbReference type="ChEBI" id="CHEBI:15377"/>
        <dbReference type="ChEBI" id="CHEBI:15378"/>
        <dbReference type="ChEBI" id="CHEBI:16113"/>
        <dbReference type="ChEBI" id="CHEBI:17002"/>
        <dbReference type="ChEBI" id="CHEBI:28868"/>
        <dbReference type="EC" id="3.1.1.13"/>
    </reaction>
    <physiologicalReaction direction="left-to-right" evidence="8">
        <dbReference type="Rhea" id="RHEA:36404"/>
    </physiologicalReaction>
</comment>
<dbReference type="Gene3D" id="3.40.50.1820">
    <property type="entry name" value="alpha/beta hydrolase"/>
    <property type="match status" value="1"/>
</dbReference>
<evidence type="ECO:0000256" key="3">
    <source>
        <dbReference type="ARBA" id="ARBA00019242"/>
    </source>
</evidence>
<evidence type="ECO:0000256" key="1">
    <source>
        <dbReference type="ARBA" id="ARBA00004502"/>
    </source>
</evidence>
<dbReference type="InterPro" id="IPR019363">
    <property type="entry name" value="LDAH"/>
</dbReference>
<reference evidence="10 11" key="1">
    <citation type="journal article" date="2017" name="Gigascience">
        <title>Genome sequence of the small brown planthopper, Laodelphax striatellus.</title>
        <authorList>
            <person name="Zhu J."/>
            <person name="Jiang F."/>
            <person name="Wang X."/>
            <person name="Yang P."/>
            <person name="Bao Y."/>
            <person name="Zhao W."/>
            <person name="Wang W."/>
            <person name="Lu H."/>
            <person name="Wang Q."/>
            <person name="Cui N."/>
            <person name="Li J."/>
            <person name="Chen X."/>
            <person name="Luo L."/>
            <person name="Yu J."/>
            <person name="Kang L."/>
            <person name="Cui F."/>
        </authorList>
    </citation>
    <scope>NUCLEOTIDE SEQUENCE [LARGE SCALE GENOMIC DNA]</scope>
    <source>
        <strain evidence="10">Lst14</strain>
    </source>
</reference>
<evidence type="ECO:0000313" key="10">
    <source>
        <dbReference type="EMBL" id="RZF46732.1"/>
    </source>
</evidence>
<dbReference type="OrthoDB" id="448051at2759"/>
<gene>
    <name evidence="10" type="ORF">LSTR_LSTR002595</name>
</gene>
<name>A0A482XLM4_LAOST</name>
<dbReference type="GO" id="GO:0004771">
    <property type="term" value="F:sterol ester esterase activity"/>
    <property type="evidence" value="ECO:0007669"/>
    <property type="project" value="UniProtKB-EC"/>
</dbReference>
<keyword evidence="9" id="KW-1133">Transmembrane helix</keyword>
<dbReference type="FunCoup" id="A0A482XLM4">
    <property type="interactions" value="1378"/>
</dbReference>
<organism evidence="10 11">
    <name type="scientific">Laodelphax striatellus</name>
    <name type="common">Small brown planthopper</name>
    <name type="synonym">Delphax striatella</name>
    <dbReference type="NCBI Taxonomy" id="195883"/>
    <lineage>
        <taxon>Eukaryota</taxon>
        <taxon>Metazoa</taxon>
        <taxon>Ecdysozoa</taxon>
        <taxon>Arthropoda</taxon>
        <taxon>Hexapoda</taxon>
        <taxon>Insecta</taxon>
        <taxon>Pterygota</taxon>
        <taxon>Neoptera</taxon>
        <taxon>Paraneoptera</taxon>
        <taxon>Hemiptera</taxon>
        <taxon>Auchenorrhyncha</taxon>
        <taxon>Fulgoroidea</taxon>
        <taxon>Delphacidae</taxon>
        <taxon>Criomorphinae</taxon>
        <taxon>Laodelphax</taxon>
    </lineage>
</organism>
<proteinExistence type="inferred from homology"/>
<dbReference type="InterPro" id="IPR029058">
    <property type="entry name" value="AB_hydrolase_fold"/>
</dbReference>
<dbReference type="GO" id="GO:0005811">
    <property type="term" value="C:lipid droplet"/>
    <property type="evidence" value="ECO:0007669"/>
    <property type="project" value="UniProtKB-SubCell"/>
</dbReference>
<comment type="subcellular location">
    <subcellularLocation>
        <location evidence="1">Lipid droplet</location>
    </subcellularLocation>
</comment>
<dbReference type="PANTHER" id="PTHR13390">
    <property type="entry name" value="LIPASE"/>
    <property type="match status" value="1"/>
</dbReference>
<keyword evidence="9" id="KW-0472">Membrane</keyword>
<dbReference type="GO" id="GO:0019915">
    <property type="term" value="P:lipid storage"/>
    <property type="evidence" value="ECO:0007669"/>
    <property type="project" value="InterPro"/>
</dbReference>
<dbReference type="InParanoid" id="A0A482XLM4"/>
<dbReference type="AlphaFoldDB" id="A0A482XLM4"/>
<dbReference type="SUPFAM" id="SSF53474">
    <property type="entry name" value="alpha/beta-Hydrolases"/>
    <property type="match status" value="1"/>
</dbReference>
<keyword evidence="11" id="KW-1185">Reference proteome</keyword>
<comment type="similarity">
    <text evidence="2">Belongs to the AB hydrolase superfamily. LDAH family.</text>
</comment>
<comment type="caution">
    <text evidence="10">The sequence shown here is derived from an EMBL/GenBank/DDBJ whole genome shotgun (WGS) entry which is preliminary data.</text>
</comment>
<accession>A0A482XLM4</accession>
<evidence type="ECO:0000256" key="5">
    <source>
        <dbReference type="ARBA" id="ARBA00022801"/>
    </source>
</evidence>